<evidence type="ECO:0000259" key="9">
    <source>
        <dbReference type="PROSITE" id="PS50240"/>
    </source>
</evidence>
<evidence type="ECO:0000313" key="11">
    <source>
        <dbReference type="Proteomes" id="UP000001070"/>
    </source>
</evidence>
<dbReference type="OMA" id="SNHICGL"/>
<proteinExistence type="inferred from homology"/>
<dbReference type="HOGENOM" id="CLU_006842_10_0_1"/>
<reference evidence="10 11" key="1">
    <citation type="journal article" date="2007" name="Nature">
        <title>Evolution of genes and genomes on the Drosophila phylogeny.</title>
        <authorList>
            <consortium name="Drosophila 12 Genomes Consortium"/>
            <person name="Clark A.G."/>
            <person name="Eisen M.B."/>
            <person name="Smith D.R."/>
            <person name="Bergman C.M."/>
            <person name="Oliver B."/>
            <person name="Markow T.A."/>
            <person name="Kaufman T.C."/>
            <person name="Kellis M."/>
            <person name="Gelbart W."/>
            <person name="Iyer V.N."/>
            <person name="Pollard D.A."/>
            <person name="Sackton T.B."/>
            <person name="Larracuente A.M."/>
            <person name="Singh N.D."/>
            <person name="Abad J.P."/>
            <person name="Abt D.N."/>
            <person name="Adryan B."/>
            <person name="Aguade M."/>
            <person name="Akashi H."/>
            <person name="Anderson W.W."/>
            <person name="Aquadro C.F."/>
            <person name="Ardell D.H."/>
            <person name="Arguello R."/>
            <person name="Artieri C.G."/>
            <person name="Barbash D.A."/>
            <person name="Barker D."/>
            <person name="Barsanti P."/>
            <person name="Batterham P."/>
            <person name="Batzoglou S."/>
            <person name="Begun D."/>
            <person name="Bhutkar A."/>
            <person name="Blanco E."/>
            <person name="Bosak S.A."/>
            <person name="Bradley R.K."/>
            <person name="Brand A.D."/>
            <person name="Brent M.R."/>
            <person name="Brooks A.N."/>
            <person name="Brown R.H."/>
            <person name="Butlin R.K."/>
            <person name="Caggese C."/>
            <person name="Calvi B.R."/>
            <person name="Bernardo de Carvalho A."/>
            <person name="Caspi A."/>
            <person name="Castrezana S."/>
            <person name="Celniker S.E."/>
            <person name="Chang J.L."/>
            <person name="Chapple C."/>
            <person name="Chatterji S."/>
            <person name="Chinwalla A."/>
            <person name="Civetta A."/>
            <person name="Clifton S.W."/>
            <person name="Comeron J.M."/>
            <person name="Costello J.C."/>
            <person name="Coyne J.A."/>
            <person name="Daub J."/>
            <person name="David R.G."/>
            <person name="Delcher A.L."/>
            <person name="Delehaunty K."/>
            <person name="Do C.B."/>
            <person name="Ebling H."/>
            <person name="Edwards K."/>
            <person name="Eickbush T."/>
            <person name="Evans J.D."/>
            <person name="Filipski A."/>
            <person name="Findeiss S."/>
            <person name="Freyhult E."/>
            <person name="Fulton L."/>
            <person name="Fulton R."/>
            <person name="Garcia A.C."/>
            <person name="Gardiner A."/>
            <person name="Garfield D.A."/>
            <person name="Garvin B.E."/>
            <person name="Gibson G."/>
            <person name="Gilbert D."/>
            <person name="Gnerre S."/>
            <person name="Godfrey J."/>
            <person name="Good R."/>
            <person name="Gotea V."/>
            <person name="Gravely B."/>
            <person name="Greenberg A.J."/>
            <person name="Griffiths-Jones S."/>
            <person name="Gross S."/>
            <person name="Guigo R."/>
            <person name="Gustafson E.A."/>
            <person name="Haerty W."/>
            <person name="Hahn M.W."/>
            <person name="Halligan D.L."/>
            <person name="Halpern A.L."/>
            <person name="Halter G.M."/>
            <person name="Han M.V."/>
            <person name="Heger A."/>
            <person name="Hillier L."/>
            <person name="Hinrichs A.S."/>
            <person name="Holmes I."/>
            <person name="Hoskins R.A."/>
            <person name="Hubisz M.J."/>
            <person name="Hultmark D."/>
            <person name="Huntley M.A."/>
            <person name="Jaffe D.B."/>
            <person name="Jagadeeshan S."/>
            <person name="Jeck W.R."/>
            <person name="Johnson J."/>
            <person name="Jones C.D."/>
            <person name="Jordan W.C."/>
            <person name="Karpen G.H."/>
            <person name="Kataoka E."/>
            <person name="Keightley P.D."/>
            <person name="Kheradpour P."/>
            <person name="Kirkness E.F."/>
            <person name="Koerich L.B."/>
            <person name="Kristiansen K."/>
            <person name="Kudrna D."/>
            <person name="Kulathinal R.J."/>
            <person name="Kumar S."/>
            <person name="Kwok R."/>
            <person name="Lander E."/>
            <person name="Langley C.H."/>
            <person name="Lapoint R."/>
            <person name="Lazzaro B.P."/>
            <person name="Lee S.J."/>
            <person name="Levesque L."/>
            <person name="Li R."/>
            <person name="Lin C.F."/>
            <person name="Lin M.F."/>
            <person name="Lindblad-Toh K."/>
            <person name="Llopart A."/>
            <person name="Long M."/>
            <person name="Low L."/>
            <person name="Lozovsky E."/>
            <person name="Lu J."/>
            <person name="Luo M."/>
            <person name="Machado C.A."/>
            <person name="Makalowski W."/>
            <person name="Marzo M."/>
            <person name="Matsuda M."/>
            <person name="Matzkin L."/>
            <person name="McAllister B."/>
            <person name="McBride C.S."/>
            <person name="McKernan B."/>
            <person name="McKernan K."/>
            <person name="Mendez-Lago M."/>
            <person name="Minx P."/>
            <person name="Mollenhauer M.U."/>
            <person name="Montooth K."/>
            <person name="Mount S.M."/>
            <person name="Mu X."/>
            <person name="Myers E."/>
            <person name="Negre B."/>
            <person name="Newfeld S."/>
            <person name="Nielsen R."/>
            <person name="Noor M.A."/>
            <person name="O'Grady P."/>
            <person name="Pachter L."/>
            <person name="Papaceit M."/>
            <person name="Parisi M.J."/>
            <person name="Parisi M."/>
            <person name="Parts L."/>
            <person name="Pedersen J.S."/>
            <person name="Pesole G."/>
            <person name="Phillippy A.M."/>
            <person name="Ponting C.P."/>
            <person name="Pop M."/>
            <person name="Porcelli D."/>
            <person name="Powell J.R."/>
            <person name="Prohaska S."/>
            <person name="Pruitt K."/>
            <person name="Puig M."/>
            <person name="Quesneville H."/>
            <person name="Ram K.R."/>
            <person name="Rand D."/>
            <person name="Rasmussen M.D."/>
            <person name="Reed L.K."/>
            <person name="Reenan R."/>
            <person name="Reily A."/>
            <person name="Remington K.A."/>
            <person name="Rieger T.T."/>
            <person name="Ritchie M.G."/>
            <person name="Robin C."/>
            <person name="Rogers Y.H."/>
            <person name="Rohde C."/>
            <person name="Rozas J."/>
            <person name="Rubenfield M.J."/>
            <person name="Ruiz A."/>
            <person name="Russo S."/>
            <person name="Salzberg S.L."/>
            <person name="Sanchez-Gracia A."/>
            <person name="Saranga D.J."/>
            <person name="Sato H."/>
            <person name="Schaeffer S.W."/>
            <person name="Schatz M.C."/>
            <person name="Schlenke T."/>
            <person name="Schwartz R."/>
            <person name="Segarra C."/>
            <person name="Singh R.S."/>
            <person name="Sirot L."/>
            <person name="Sirota M."/>
            <person name="Sisneros N.B."/>
            <person name="Smith C.D."/>
            <person name="Smith T.F."/>
            <person name="Spieth J."/>
            <person name="Stage D.E."/>
            <person name="Stark A."/>
            <person name="Stephan W."/>
            <person name="Strausberg R.L."/>
            <person name="Strempel S."/>
            <person name="Sturgill D."/>
            <person name="Sutton G."/>
            <person name="Sutton G.G."/>
            <person name="Tao W."/>
            <person name="Teichmann S."/>
            <person name="Tobari Y.N."/>
            <person name="Tomimura Y."/>
            <person name="Tsolas J.M."/>
            <person name="Valente V.L."/>
            <person name="Venter E."/>
            <person name="Venter J.C."/>
            <person name="Vicario S."/>
            <person name="Vieira F.G."/>
            <person name="Vilella A.J."/>
            <person name="Villasante A."/>
            <person name="Walenz B."/>
            <person name="Wang J."/>
            <person name="Wasserman M."/>
            <person name="Watts T."/>
            <person name="Wilson D."/>
            <person name="Wilson R.K."/>
            <person name="Wing R.A."/>
            <person name="Wolfner M.F."/>
            <person name="Wong A."/>
            <person name="Wong G.K."/>
            <person name="Wu C.I."/>
            <person name="Wu G."/>
            <person name="Yamamoto D."/>
            <person name="Yang H.P."/>
            <person name="Yang S.P."/>
            <person name="Yorke J.A."/>
            <person name="Yoshida K."/>
            <person name="Zdobnov E."/>
            <person name="Zhang P."/>
            <person name="Zhang Y."/>
            <person name="Zimin A.V."/>
            <person name="Baldwin J."/>
            <person name="Abdouelleil A."/>
            <person name="Abdulkadir J."/>
            <person name="Abebe A."/>
            <person name="Abera B."/>
            <person name="Abreu J."/>
            <person name="Acer S.C."/>
            <person name="Aftuck L."/>
            <person name="Alexander A."/>
            <person name="An P."/>
            <person name="Anderson E."/>
            <person name="Anderson S."/>
            <person name="Arachi H."/>
            <person name="Azer M."/>
            <person name="Bachantsang P."/>
            <person name="Barry A."/>
            <person name="Bayul T."/>
            <person name="Berlin A."/>
            <person name="Bessette D."/>
            <person name="Bloom T."/>
            <person name="Blye J."/>
            <person name="Boguslavskiy L."/>
            <person name="Bonnet C."/>
            <person name="Boukhgalter B."/>
            <person name="Bourzgui I."/>
            <person name="Brown A."/>
            <person name="Cahill P."/>
            <person name="Channer S."/>
            <person name="Cheshatsang Y."/>
            <person name="Chuda L."/>
            <person name="Citroen M."/>
            <person name="Collymore A."/>
            <person name="Cooke P."/>
            <person name="Costello M."/>
            <person name="D'Aco K."/>
            <person name="Daza R."/>
            <person name="De Haan G."/>
            <person name="DeGray S."/>
            <person name="DeMaso C."/>
            <person name="Dhargay N."/>
            <person name="Dooley K."/>
            <person name="Dooley E."/>
            <person name="Doricent M."/>
            <person name="Dorje P."/>
            <person name="Dorjee K."/>
            <person name="Dupes A."/>
            <person name="Elong R."/>
            <person name="Falk J."/>
            <person name="Farina A."/>
            <person name="Faro S."/>
            <person name="Ferguson D."/>
            <person name="Fisher S."/>
            <person name="Foley C.D."/>
            <person name="Franke A."/>
            <person name="Friedrich D."/>
            <person name="Gadbois L."/>
            <person name="Gearin G."/>
            <person name="Gearin C.R."/>
            <person name="Giannoukos G."/>
            <person name="Goode T."/>
            <person name="Graham J."/>
            <person name="Grandbois E."/>
            <person name="Grewal S."/>
            <person name="Gyaltsen K."/>
            <person name="Hafez N."/>
            <person name="Hagos B."/>
            <person name="Hall J."/>
            <person name="Henson C."/>
            <person name="Hollinger A."/>
            <person name="Honan T."/>
            <person name="Huard M.D."/>
            <person name="Hughes L."/>
            <person name="Hurhula B."/>
            <person name="Husby M.E."/>
            <person name="Kamat A."/>
            <person name="Kanga B."/>
            <person name="Kashin S."/>
            <person name="Khazanovich D."/>
            <person name="Kisner P."/>
            <person name="Lance K."/>
            <person name="Lara M."/>
            <person name="Lee W."/>
            <person name="Lennon N."/>
            <person name="Letendre F."/>
            <person name="LeVine R."/>
            <person name="Lipovsky A."/>
            <person name="Liu X."/>
            <person name="Liu J."/>
            <person name="Liu S."/>
            <person name="Lokyitsang T."/>
            <person name="Lokyitsang Y."/>
            <person name="Lubonja R."/>
            <person name="Lui A."/>
            <person name="MacDonald P."/>
            <person name="Magnisalis V."/>
            <person name="Maru K."/>
            <person name="Matthews C."/>
            <person name="McCusker W."/>
            <person name="McDonough S."/>
            <person name="Mehta T."/>
            <person name="Meldrim J."/>
            <person name="Meneus L."/>
            <person name="Mihai O."/>
            <person name="Mihalev A."/>
            <person name="Mihova T."/>
            <person name="Mittelman R."/>
            <person name="Mlenga V."/>
            <person name="Montmayeur A."/>
            <person name="Mulrain L."/>
            <person name="Navidi A."/>
            <person name="Naylor J."/>
            <person name="Negash T."/>
            <person name="Nguyen T."/>
            <person name="Nguyen N."/>
            <person name="Nicol R."/>
            <person name="Norbu C."/>
            <person name="Norbu N."/>
            <person name="Novod N."/>
            <person name="O'Neill B."/>
            <person name="Osman S."/>
            <person name="Markiewicz E."/>
            <person name="Oyono O.L."/>
            <person name="Patti C."/>
            <person name="Phunkhang P."/>
            <person name="Pierre F."/>
            <person name="Priest M."/>
            <person name="Raghuraman S."/>
            <person name="Rege F."/>
            <person name="Reyes R."/>
            <person name="Rise C."/>
            <person name="Rogov P."/>
            <person name="Ross K."/>
            <person name="Ryan E."/>
            <person name="Settipalli S."/>
            <person name="Shea T."/>
            <person name="Sherpa N."/>
            <person name="Shi L."/>
            <person name="Shih D."/>
            <person name="Sparrow T."/>
            <person name="Spaulding J."/>
            <person name="Stalker J."/>
            <person name="Stange-Thomann N."/>
            <person name="Stavropoulos S."/>
            <person name="Stone C."/>
            <person name="Strader C."/>
            <person name="Tesfaye S."/>
            <person name="Thomson T."/>
            <person name="Thoulutsang Y."/>
            <person name="Thoulutsang D."/>
            <person name="Topham K."/>
            <person name="Topping I."/>
            <person name="Tsamla T."/>
            <person name="Vassiliev H."/>
            <person name="Vo A."/>
            <person name="Wangchuk T."/>
            <person name="Wangdi T."/>
            <person name="Weiand M."/>
            <person name="Wilkinson J."/>
            <person name="Wilson A."/>
            <person name="Yadav S."/>
            <person name="Young G."/>
            <person name="Yu Q."/>
            <person name="Zembek L."/>
            <person name="Zhong D."/>
            <person name="Zimmer A."/>
            <person name="Zwirko Z."/>
            <person name="Jaffe D.B."/>
            <person name="Alvarez P."/>
            <person name="Brockman W."/>
            <person name="Butler J."/>
            <person name="Chin C."/>
            <person name="Gnerre S."/>
            <person name="Grabherr M."/>
            <person name="Kleber M."/>
            <person name="Mauceli E."/>
            <person name="MacCallum I."/>
        </authorList>
    </citation>
    <scope>NUCLEOTIDE SEQUENCE [LARGE SCALE GENOMIC DNA]</scope>
    <source>
        <strain evidence="11">Tucson 15287-2541.00</strain>
    </source>
</reference>
<evidence type="ECO:0000256" key="8">
    <source>
        <dbReference type="SAM" id="SignalP"/>
    </source>
</evidence>
<sequence length="294" mass="33698">MDLVLRLLMLLLIPWGWAEVTFDFQDCGIFNEELHEKFTHITDIHEHPWMARLGYETNRGIAYKCLAVLISTQYLLAPAQCFETKQLAETTIRYALLGDWNPRNAHMKPDCDDMQRCNAEPQLMEIEEIVIHPEYRTSTFSNNISILKLVRNVTFTDHIRAICLPPLGINPIGQYLSLAGFATNATIGYKLKALVHITSNSKCRRNLVDYDNLFAATPYKLKHLCGFCNLNSSLITGSALMGVHADELEPKNYYLVGLLLAMSNDMPHIYIRVQPYRKWIESNINLMDMDEGKQ</sequence>
<keyword evidence="11" id="KW-1185">Reference proteome</keyword>
<dbReference type="GO" id="GO:0006508">
    <property type="term" value="P:proteolysis"/>
    <property type="evidence" value="ECO:0007669"/>
    <property type="project" value="InterPro"/>
</dbReference>
<dbReference type="FunFam" id="2.40.10.10:FF:000028">
    <property type="entry name" value="Serine protease easter"/>
    <property type="match status" value="1"/>
</dbReference>
<keyword evidence="6" id="KW-0325">Glycoprotein</keyword>
<dbReference type="InterPro" id="IPR043504">
    <property type="entry name" value="Peptidase_S1_PA_chymotrypsin"/>
</dbReference>
<dbReference type="InterPro" id="IPR001254">
    <property type="entry name" value="Trypsin_dom"/>
</dbReference>
<dbReference type="InterPro" id="IPR009003">
    <property type="entry name" value="Peptidase_S1_PA"/>
</dbReference>
<dbReference type="PhylomeDB" id="B4JY24"/>
<evidence type="ECO:0000256" key="4">
    <source>
        <dbReference type="ARBA" id="ARBA00023145"/>
    </source>
</evidence>
<dbReference type="eggNOG" id="KOG3627">
    <property type="taxonomic scope" value="Eukaryota"/>
</dbReference>
<gene>
    <name evidence="10" type="primary">Dgri\GH14213</name>
    <name evidence="10" type="ORF">Dgri_GH14213</name>
</gene>
<keyword evidence="3" id="KW-0106">Calcium</keyword>
<dbReference type="KEGG" id="dgr:6569831"/>
<evidence type="ECO:0000256" key="7">
    <source>
        <dbReference type="ARBA" id="ARBA00024195"/>
    </source>
</evidence>
<dbReference type="Pfam" id="PF00089">
    <property type="entry name" value="Trypsin"/>
    <property type="match status" value="1"/>
</dbReference>
<keyword evidence="1" id="KW-0479">Metal-binding</keyword>
<name>B4JY24_DROGR</name>
<dbReference type="GO" id="GO:0004252">
    <property type="term" value="F:serine-type endopeptidase activity"/>
    <property type="evidence" value="ECO:0007669"/>
    <property type="project" value="InterPro"/>
</dbReference>
<dbReference type="AlphaFoldDB" id="B4JY24"/>
<evidence type="ECO:0000313" key="10">
    <source>
        <dbReference type="EMBL" id="EDV90586.1"/>
    </source>
</evidence>
<dbReference type="SMART" id="SM00020">
    <property type="entry name" value="Tryp_SPc"/>
    <property type="match status" value="1"/>
</dbReference>
<keyword evidence="2 8" id="KW-0732">Signal</keyword>
<feature type="chain" id="PRO_5002812991" evidence="8">
    <location>
        <begin position="19"/>
        <end position="294"/>
    </location>
</feature>
<dbReference type="InParanoid" id="B4JY24"/>
<dbReference type="EMBL" id="CH916377">
    <property type="protein sequence ID" value="EDV90586.1"/>
    <property type="molecule type" value="Genomic_DNA"/>
</dbReference>
<evidence type="ECO:0000256" key="6">
    <source>
        <dbReference type="ARBA" id="ARBA00023180"/>
    </source>
</evidence>
<organism evidence="11">
    <name type="scientific">Drosophila grimshawi</name>
    <name type="common">Hawaiian fruit fly</name>
    <name type="synonym">Idiomyia grimshawi</name>
    <dbReference type="NCBI Taxonomy" id="7222"/>
    <lineage>
        <taxon>Eukaryota</taxon>
        <taxon>Metazoa</taxon>
        <taxon>Ecdysozoa</taxon>
        <taxon>Arthropoda</taxon>
        <taxon>Hexapoda</taxon>
        <taxon>Insecta</taxon>
        <taxon>Pterygota</taxon>
        <taxon>Neoptera</taxon>
        <taxon>Endopterygota</taxon>
        <taxon>Diptera</taxon>
        <taxon>Brachycera</taxon>
        <taxon>Muscomorpha</taxon>
        <taxon>Ephydroidea</taxon>
        <taxon>Drosophilidae</taxon>
        <taxon>Drosophila</taxon>
        <taxon>Hawaiian Drosophila</taxon>
    </lineage>
</organism>
<keyword evidence="4" id="KW-0865">Zymogen</keyword>
<comment type="similarity">
    <text evidence="7">Belongs to the peptidase S1 family. CLIP subfamily.</text>
</comment>
<dbReference type="PANTHER" id="PTHR24256">
    <property type="entry name" value="TRYPTASE-RELATED"/>
    <property type="match status" value="1"/>
</dbReference>
<dbReference type="GO" id="GO:0046872">
    <property type="term" value="F:metal ion binding"/>
    <property type="evidence" value="ECO:0007669"/>
    <property type="project" value="UniProtKB-KW"/>
</dbReference>
<evidence type="ECO:0000256" key="3">
    <source>
        <dbReference type="ARBA" id="ARBA00022837"/>
    </source>
</evidence>
<dbReference type="OrthoDB" id="7954821at2759"/>
<feature type="domain" description="Peptidase S1" evidence="9">
    <location>
        <begin position="29"/>
        <end position="285"/>
    </location>
</feature>
<accession>B4JY24</accession>
<evidence type="ECO:0000256" key="1">
    <source>
        <dbReference type="ARBA" id="ARBA00022723"/>
    </source>
</evidence>
<dbReference type="SUPFAM" id="SSF50494">
    <property type="entry name" value="Trypsin-like serine proteases"/>
    <property type="match status" value="1"/>
</dbReference>
<evidence type="ECO:0000256" key="5">
    <source>
        <dbReference type="ARBA" id="ARBA00023157"/>
    </source>
</evidence>
<protein>
    <submittedName>
        <fullName evidence="10">GH14213</fullName>
    </submittedName>
</protein>
<feature type="signal peptide" evidence="8">
    <location>
        <begin position="1"/>
        <end position="18"/>
    </location>
</feature>
<dbReference type="PROSITE" id="PS50240">
    <property type="entry name" value="TRYPSIN_DOM"/>
    <property type="match status" value="1"/>
</dbReference>
<dbReference type="Proteomes" id="UP000001070">
    <property type="component" value="Unassembled WGS sequence"/>
</dbReference>
<keyword evidence="5" id="KW-1015">Disulfide bond</keyword>
<evidence type="ECO:0000256" key="2">
    <source>
        <dbReference type="ARBA" id="ARBA00022729"/>
    </source>
</evidence>
<dbReference type="SMR" id="B4JY24"/>
<dbReference type="InterPro" id="IPR051487">
    <property type="entry name" value="Ser/Thr_Proteases_Immune/Dev"/>
</dbReference>
<dbReference type="Gene3D" id="2.40.10.10">
    <property type="entry name" value="Trypsin-like serine proteases"/>
    <property type="match status" value="1"/>
</dbReference>